<sequence length="165" mass="19248">MKIGSFLRAFTKNSHFQLAFTYLNFRPNETFCLFISKKSRILAFDSQSQLLEKVKMDRKKNTAHTINALIMLLMITFVFSAVFPDYSEERQTVNMEEADMDGEESNEEKKETTEQKEKFQQDFAHINNLLFESLDRRNHLSNVLLLQELCLPVITPPPDQLTSDC</sequence>
<feature type="compositionally biased region" description="Basic and acidic residues" evidence="1">
    <location>
        <begin position="107"/>
        <end position="116"/>
    </location>
</feature>
<keyword evidence="2" id="KW-0812">Transmembrane</keyword>
<accession>A0A1W2GKC2</accession>
<evidence type="ECO:0000313" key="4">
    <source>
        <dbReference type="Proteomes" id="UP000192472"/>
    </source>
</evidence>
<proteinExistence type="predicted"/>
<dbReference type="AlphaFoldDB" id="A0A1W2GKC2"/>
<evidence type="ECO:0000256" key="1">
    <source>
        <dbReference type="SAM" id="MobiDB-lite"/>
    </source>
</evidence>
<evidence type="ECO:0000256" key="2">
    <source>
        <dbReference type="SAM" id="Phobius"/>
    </source>
</evidence>
<protein>
    <submittedName>
        <fullName evidence="3">Uncharacterized protein</fullName>
    </submittedName>
</protein>
<feature type="region of interest" description="Disordered" evidence="1">
    <location>
        <begin position="96"/>
        <end position="116"/>
    </location>
</feature>
<dbReference type="STRING" id="692418.SAMN04488029_3241"/>
<reference evidence="3 4" key="1">
    <citation type="submission" date="2017-04" db="EMBL/GenBank/DDBJ databases">
        <authorList>
            <person name="Afonso C.L."/>
            <person name="Miller P.J."/>
            <person name="Scott M.A."/>
            <person name="Spackman E."/>
            <person name="Goraichik I."/>
            <person name="Dimitrov K.M."/>
            <person name="Suarez D.L."/>
            <person name="Swayne D.E."/>
        </authorList>
    </citation>
    <scope>NUCLEOTIDE SEQUENCE [LARGE SCALE GENOMIC DNA]</scope>
    <source>
        <strain evidence="3 4">DSM 26133</strain>
    </source>
</reference>
<keyword evidence="2" id="KW-1133">Transmembrane helix</keyword>
<evidence type="ECO:0000313" key="3">
    <source>
        <dbReference type="EMBL" id="SMD37109.1"/>
    </source>
</evidence>
<keyword evidence="2" id="KW-0472">Membrane</keyword>
<keyword evidence="4" id="KW-1185">Reference proteome</keyword>
<name>A0A1W2GKC2_REIFA</name>
<feature type="transmembrane region" description="Helical" evidence="2">
    <location>
        <begin position="65"/>
        <end position="83"/>
    </location>
</feature>
<dbReference type="EMBL" id="FWYF01000003">
    <property type="protein sequence ID" value="SMD37109.1"/>
    <property type="molecule type" value="Genomic_DNA"/>
</dbReference>
<gene>
    <name evidence="3" type="ORF">SAMN04488029_3241</name>
</gene>
<organism evidence="3 4">
    <name type="scientific">Reichenbachiella faecimaris</name>
    <dbReference type="NCBI Taxonomy" id="692418"/>
    <lineage>
        <taxon>Bacteria</taxon>
        <taxon>Pseudomonadati</taxon>
        <taxon>Bacteroidota</taxon>
        <taxon>Cytophagia</taxon>
        <taxon>Cytophagales</taxon>
        <taxon>Reichenbachiellaceae</taxon>
        <taxon>Reichenbachiella</taxon>
    </lineage>
</organism>
<dbReference type="Proteomes" id="UP000192472">
    <property type="component" value="Unassembled WGS sequence"/>
</dbReference>
<feature type="compositionally biased region" description="Acidic residues" evidence="1">
    <location>
        <begin position="96"/>
        <end position="106"/>
    </location>
</feature>